<protein>
    <submittedName>
        <fullName evidence="6">TolB protein, periplasmic protein involved in the tonb-independent uptake of group A colicins</fullName>
    </submittedName>
</protein>
<evidence type="ECO:0000256" key="4">
    <source>
        <dbReference type="ARBA" id="ARBA00022764"/>
    </source>
</evidence>
<keyword evidence="4" id="KW-0574">Periplasm</keyword>
<evidence type="ECO:0000256" key="3">
    <source>
        <dbReference type="ARBA" id="ARBA00022729"/>
    </source>
</evidence>
<dbReference type="GO" id="GO:0042597">
    <property type="term" value="C:periplasmic space"/>
    <property type="evidence" value="ECO:0007669"/>
    <property type="project" value="UniProtKB-SubCell"/>
</dbReference>
<dbReference type="Pfam" id="PF04052">
    <property type="entry name" value="TolB_N"/>
    <property type="match status" value="1"/>
</dbReference>
<dbReference type="SUPFAM" id="SSF52964">
    <property type="entry name" value="TolB, N-terminal domain"/>
    <property type="match status" value="1"/>
</dbReference>
<dbReference type="Gene3D" id="3.40.50.10070">
    <property type="entry name" value="TolB, N-terminal domain"/>
    <property type="match status" value="1"/>
</dbReference>
<gene>
    <name evidence="6" type="ORF">MNB_SUP05-5-934</name>
</gene>
<evidence type="ECO:0000256" key="1">
    <source>
        <dbReference type="ARBA" id="ARBA00004418"/>
    </source>
</evidence>
<dbReference type="AlphaFoldDB" id="A0A1W1CD58"/>
<dbReference type="Gene3D" id="2.120.10.30">
    <property type="entry name" value="TolB, C-terminal domain"/>
    <property type="match status" value="1"/>
</dbReference>
<evidence type="ECO:0000256" key="2">
    <source>
        <dbReference type="ARBA" id="ARBA00009820"/>
    </source>
</evidence>
<dbReference type="PANTHER" id="PTHR36842">
    <property type="entry name" value="PROTEIN TOLB HOMOLOG"/>
    <property type="match status" value="1"/>
</dbReference>
<organism evidence="6">
    <name type="scientific">hydrothermal vent metagenome</name>
    <dbReference type="NCBI Taxonomy" id="652676"/>
    <lineage>
        <taxon>unclassified sequences</taxon>
        <taxon>metagenomes</taxon>
        <taxon>ecological metagenomes</taxon>
    </lineage>
</organism>
<dbReference type="HAMAP" id="MF_00671">
    <property type="entry name" value="TolB"/>
    <property type="match status" value="1"/>
</dbReference>
<dbReference type="InterPro" id="IPR014167">
    <property type="entry name" value="Tol-Pal_TolB"/>
</dbReference>
<dbReference type="InterPro" id="IPR007195">
    <property type="entry name" value="TolB_N"/>
</dbReference>
<dbReference type="GO" id="GO:0017038">
    <property type="term" value="P:protein import"/>
    <property type="evidence" value="ECO:0007669"/>
    <property type="project" value="InterPro"/>
</dbReference>
<dbReference type="InterPro" id="IPR011659">
    <property type="entry name" value="WD40"/>
</dbReference>
<dbReference type="InterPro" id="IPR011042">
    <property type="entry name" value="6-blade_b-propeller_TolB-like"/>
</dbReference>
<evidence type="ECO:0000313" key="6">
    <source>
        <dbReference type="EMBL" id="SFV63642.1"/>
    </source>
</evidence>
<name>A0A1W1CD58_9ZZZZ</name>
<reference evidence="6" key="1">
    <citation type="submission" date="2016-10" db="EMBL/GenBank/DDBJ databases">
        <authorList>
            <person name="de Groot N.N."/>
        </authorList>
    </citation>
    <scope>NUCLEOTIDE SEQUENCE</scope>
</reference>
<comment type="similarity">
    <text evidence="2">Belongs to the TolB family.</text>
</comment>
<evidence type="ECO:0000259" key="5">
    <source>
        <dbReference type="Pfam" id="PF04052"/>
    </source>
</evidence>
<sequence length="419" mass="47986">MKTIFFVIFILLNLNVNALLNVKILKSSDNAYPIVIKPLKNETNSQLSENISKIIEADLLRSGRFRTIKNNNNPKPNYTFLKKNGIEATMIGSIRKKSKRTYQVSFSLFDVFSHKKRFQKSWTVRASSLRKVAHKISDSIFFELLGEKGDFDTHLSYVLLKKYNNELRYHLEVSDSDAFNPQSILISKEPILSPSWSYDGQKLAYVSFENGFSQVFIKYVWVRRARVALPRFDGIASAPSWSPDGKNIVLTLSKKGNKDIYLYNLKSKKLKRLTTNKATDTEANFSPDGKSIVFSSDRGNGVQIYQLTLKNHKIRRLTFDGNYNTKPVFSPDGKNIVMVHRNKRKYRIALLNLRNRKFTIISNGSFDESPYFSPNGSMIAYATKDEKYGYLSVLSTNGLNSHQLISSEGEVREPSWSNF</sequence>
<keyword evidence="3" id="KW-0732">Signal</keyword>
<dbReference type="SUPFAM" id="SSF69304">
    <property type="entry name" value="Tricorn protease N-terminal domain"/>
    <property type="match status" value="1"/>
</dbReference>
<proteinExistence type="inferred from homology"/>
<dbReference type="PANTHER" id="PTHR36842:SF1">
    <property type="entry name" value="PROTEIN TOLB"/>
    <property type="match status" value="1"/>
</dbReference>
<feature type="domain" description="TolB N-terminal" evidence="5">
    <location>
        <begin position="20"/>
        <end position="115"/>
    </location>
</feature>
<dbReference type="EMBL" id="FPHJ01000041">
    <property type="protein sequence ID" value="SFV63642.1"/>
    <property type="molecule type" value="Genomic_DNA"/>
</dbReference>
<dbReference type="Pfam" id="PF07676">
    <property type="entry name" value="PD40"/>
    <property type="match status" value="5"/>
</dbReference>
<accession>A0A1W1CD58</accession>
<comment type="subcellular location">
    <subcellularLocation>
        <location evidence="1">Periplasm</location>
    </subcellularLocation>
</comment>
<dbReference type="NCBIfam" id="TIGR02800">
    <property type="entry name" value="propeller_TolB"/>
    <property type="match status" value="1"/>
</dbReference>